<dbReference type="AlphaFoldDB" id="A0A1T4WZC9"/>
<dbReference type="Proteomes" id="UP000190105">
    <property type="component" value="Unassembled WGS sequence"/>
</dbReference>
<name>A0A1T4WZC9_9CLOT</name>
<evidence type="ECO:0008006" key="4">
    <source>
        <dbReference type="Google" id="ProtNLM"/>
    </source>
</evidence>
<feature type="transmembrane region" description="Helical" evidence="1">
    <location>
        <begin position="12"/>
        <end position="33"/>
    </location>
</feature>
<proteinExistence type="predicted"/>
<keyword evidence="1" id="KW-0812">Transmembrane</keyword>
<evidence type="ECO:0000313" key="2">
    <source>
        <dbReference type="EMBL" id="SKA82228.1"/>
    </source>
</evidence>
<organism evidence="2 3">
    <name type="scientific">Caloramator quimbayensis</name>
    <dbReference type="NCBI Taxonomy" id="1147123"/>
    <lineage>
        <taxon>Bacteria</taxon>
        <taxon>Bacillati</taxon>
        <taxon>Bacillota</taxon>
        <taxon>Clostridia</taxon>
        <taxon>Eubacteriales</taxon>
        <taxon>Clostridiaceae</taxon>
        <taxon>Caloramator</taxon>
    </lineage>
</organism>
<protein>
    <recommendedName>
        <fullName evidence="4">PilX N-terminal</fullName>
    </recommendedName>
</protein>
<sequence>MSVKKKKGSAMIFVILIIVVLFTLSAGLMEIALSSLRQSANYKNKNEAFYYTDAATNIIINYMNAVGNAAKNSVNEYCFTPLGEPNLEDERIKAAYETDNFEALMKIIFHDYYVDKLTKYLNNEIALPIKTGTMELPSDLKWEDIKAKINEDIGKMTSSGVNITYQFYSDSDNSLFQSIKDHSRLFYESDKGLVDSLIVKTSLNSKKVERMLFTNFTFTPFKENTENISKNIEKKGYNPLLDYCILSGKNLLIINGDNTASISGDIYVRGSGNRLSENAPYNKYGGIIAGINENTLDGLKESSVNKSEFNLSDNISGNLIVNGMAVVGGIEEKEGIIDGEDKDRYYLNSGYIRTSAPNSKITVEKDTYCNSVVTDEEAYNSSLNFDENVYISDNVSLYAENQNNNSNSVYIKKDLISFEQSNDDTNFNNSSSIVVNDDSAKLKIDGKVYLFGTAFIDELKNSDNRIFKTFETTAITPNFNIYTYKMDGFNYRDYYLDINNKEDEFSKISMFDVWDTLNKIGNRAEVINNSKNYVDTYLNNHINKPDEFDFEINKSQIELNKADSSYYPFLFIANNNLYLEPNNSIKDTASLTADAKKTEIIKKIKFEDKGLKSQISGIGDERFNFLKYYLDFDCLNGDIKLINKDKKIYIRLSNDNIDINLNKENVDVKDYNLDGYKVLIAGSKNITIDSDKDTKIYGNIISLGDIILKGKNITLEWDKEISKEIMNYYDYNRSDDCLKLYQFFSKGIMLQDLYTKEVYSGYPKTTDILINTRRQIIKK</sequence>
<evidence type="ECO:0000313" key="3">
    <source>
        <dbReference type="Proteomes" id="UP000190105"/>
    </source>
</evidence>
<gene>
    <name evidence="2" type="ORF">SAMN05443428_104180</name>
</gene>
<evidence type="ECO:0000256" key="1">
    <source>
        <dbReference type="SAM" id="Phobius"/>
    </source>
</evidence>
<dbReference type="STRING" id="1147123.SAMN05443428_104180"/>
<accession>A0A1T4WZC9</accession>
<keyword evidence="1" id="KW-1133">Transmembrane helix</keyword>
<keyword evidence="1" id="KW-0472">Membrane</keyword>
<keyword evidence="3" id="KW-1185">Reference proteome</keyword>
<dbReference type="EMBL" id="FUYH01000004">
    <property type="protein sequence ID" value="SKA82228.1"/>
    <property type="molecule type" value="Genomic_DNA"/>
</dbReference>
<reference evidence="3" key="1">
    <citation type="submission" date="2017-02" db="EMBL/GenBank/DDBJ databases">
        <authorList>
            <person name="Varghese N."/>
            <person name="Submissions S."/>
        </authorList>
    </citation>
    <scope>NUCLEOTIDE SEQUENCE [LARGE SCALE GENOMIC DNA]</scope>
    <source>
        <strain evidence="3">USBA 833</strain>
    </source>
</reference>